<accession>S2DLP9</accession>
<evidence type="ECO:0000313" key="2">
    <source>
        <dbReference type="Proteomes" id="UP000006073"/>
    </source>
</evidence>
<comment type="caution">
    <text evidence="1">The sequence shown here is derived from an EMBL/GenBank/DDBJ whole genome shotgun (WGS) entry which is preliminary data.</text>
</comment>
<name>S2DLP9_INDAL</name>
<dbReference type="Proteomes" id="UP000006073">
    <property type="component" value="Unassembled WGS sequence"/>
</dbReference>
<gene>
    <name evidence="1" type="ORF">A33Q_1472</name>
</gene>
<sequence length="49" mass="5654">MGDKRIFGKPPNPSRLFPFISNLKNHKLENLGRAIWQPGLQYKFLSQLG</sequence>
<organism evidence="1 2">
    <name type="scientific">Indibacter alkaliphilus (strain CCUG 57479 / KCTC 22604 / LW1)</name>
    <dbReference type="NCBI Taxonomy" id="1189612"/>
    <lineage>
        <taxon>Bacteria</taxon>
        <taxon>Pseudomonadati</taxon>
        <taxon>Bacteroidota</taxon>
        <taxon>Cytophagia</taxon>
        <taxon>Cytophagales</taxon>
        <taxon>Cyclobacteriaceae</taxon>
    </lineage>
</organism>
<evidence type="ECO:0000313" key="1">
    <source>
        <dbReference type="EMBL" id="EOZ98110.1"/>
    </source>
</evidence>
<reference evidence="1 2" key="1">
    <citation type="journal article" date="2013" name="Genome Announc.">
        <title>Draft Genome Sequence of Indibacter alkaliphilus Strain LW1T, Isolated from Lonar Lake, a Haloalkaline Lake in the Buldana District of Maharashtra, India.</title>
        <authorList>
            <person name="Singh A."/>
            <person name="Kumar Jangir P."/>
            <person name="Sharma R."/>
            <person name="Singh A."/>
            <person name="Kumar Pinnaka A."/>
            <person name="Shivaji S."/>
        </authorList>
    </citation>
    <scope>NUCLEOTIDE SEQUENCE [LARGE SCALE GENOMIC DNA]</scope>
    <source>
        <strain evidence="2">CCUG 57479 / KCTC 22604 / LW1</strain>
    </source>
</reference>
<protein>
    <submittedName>
        <fullName evidence="1">Uncharacterized protein</fullName>
    </submittedName>
</protein>
<dbReference type="AlphaFoldDB" id="S2DLP9"/>
<proteinExistence type="predicted"/>
<dbReference type="STRING" id="1189612.A33Q_1472"/>
<keyword evidence="2" id="KW-1185">Reference proteome</keyword>
<dbReference type="EMBL" id="ALWO02000024">
    <property type="protein sequence ID" value="EOZ98110.1"/>
    <property type="molecule type" value="Genomic_DNA"/>
</dbReference>